<organism evidence="2 3">
    <name type="scientific">Pisolithus tinctorius Marx 270</name>
    <dbReference type="NCBI Taxonomy" id="870435"/>
    <lineage>
        <taxon>Eukaryota</taxon>
        <taxon>Fungi</taxon>
        <taxon>Dikarya</taxon>
        <taxon>Basidiomycota</taxon>
        <taxon>Agaricomycotina</taxon>
        <taxon>Agaricomycetes</taxon>
        <taxon>Agaricomycetidae</taxon>
        <taxon>Boletales</taxon>
        <taxon>Sclerodermatineae</taxon>
        <taxon>Pisolithaceae</taxon>
        <taxon>Pisolithus</taxon>
    </lineage>
</organism>
<reference evidence="2 3" key="1">
    <citation type="submission" date="2014-04" db="EMBL/GenBank/DDBJ databases">
        <authorList>
            <consortium name="DOE Joint Genome Institute"/>
            <person name="Kuo A."/>
            <person name="Kohler A."/>
            <person name="Costa M.D."/>
            <person name="Nagy L.G."/>
            <person name="Floudas D."/>
            <person name="Copeland A."/>
            <person name="Barry K.W."/>
            <person name="Cichocki N."/>
            <person name="Veneault-Fourrey C."/>
            <person name="LaButti K."/>
            <person name="Lindquist E.A."/>
            <person name="Lipzen A."/>
            <person name="Lundell T."/>
            <person name="Morin E."/>
            <person name="Murat C."/>
            <person name="Sun H."/>
            <person name="Tunlid A."/>
            <person name="Henrissat B."/>
            <person name="Grigoriev I.V."/>
            <person name="Hibbett D.S."/>
            <person name="Martin F."/>
            <person name="Nordberg H.P."/>
            <person name="Cantor M.N."/>
            <person name="Hua S.X."/>
        </authorList>
    </citation>
    <scope>NUCLEOTIDE SEQUENCE [LARGE SCALE GENOMIC DNA]</scope>
    <source>
        <strain evidence="2 3">Marx 270</strain>
    </source>
</reference>
<gene>
    <name evidence="2" type="ORF">M404DRAFT_995184</name>
</gene>
<reference evidence="3" key="2">
    <citation type="submission" date="2015-01" db="EMBL/GenBank/DDBJ databases">
        <title>Evolutionary Origins and Diversification of the Mycorrhizal Mutualists.</title>
        <authorList>
            <consortium name="DOE Joint Genome Institute"/>
            <consortium name="Mycorrhizal Genomics Consortium"/>
            <person name="Kohler A."/>
            <person name="Kuo A."/>
            <person name="Nagy L.G."/>
            <person name="Floudas D."/>
            <person name="Copeland A."/>
            <person name="Barry K.W."/>
            <person name="Cichocki N."/>
            <person name="Veneault-Fourrey C."/>
            <person name="LaButti K."/>
            <person name="Lindquist E.A."/>
            <person name="Lipzen A."/>
            <person name="Lundell T."/>
            <person name="Morin E."/>
            <person name="Murat C."/>
            <person name="Riley R."/>
            <person name="Ohm R."/>
            <person name="Sun H."/>
            <person name="Tunlid A."/>
            <person name="Henrissat B."/>
            <person name="Grigoriev I.V."/>
            <person name="Hibbett D.S."/>
            <person name="Martin F."/>
        </authorList>
    </citation>
    <scope>NUCLEOTIDE SEQUENCE [LARGE SCALE GENOMIC DNA]</scope>
    <source>
        <strain evidence="3">Marx 270</strain>
    </source>
</reference>
<keyword evidence="3" id="KW-1185">Reference proteome</keyword>
<proteinExistence type="predicted"/>
<dbReference type="OrthoDB" id="2803252at2759"/>
<evidence type="ECO:0000259" key="1">
    <source>
        <dbReference type="Pfam" id="PF20152"/>
    </source>
</evidence>
<dbReference type="Proteomes" id="UP000054217">
    <property type="component" value="Unassembled WGS sequence"/>
</dbReference>
<name>A0A0C3KM67_PISTI</name>
<evidence type="ECO:0000313" key="3">
    <source>
        <dbReference type="Proteomes" id="UP000054217"/>
    </source>
</evidence>
<dbReference type="EMBL" id="KN831951">
    <property type="protein sequence ID" value="KIO10707.1"/>
    <property type="molecule type" value="Genomic_DNA"/>
</dbReference>
<sequence length="90" mass="9920">MALAEVLITTSLCVLLYQSGSRSAVPRTKNLLNTLIIYAVNRCLLTLLVVVAEVTVVRMRPHVVHLVTTHGQPVRQNTNTYIDPETGPPK</sequence>
<dbReference type="InParanoid" id="A0A0C3KM67"/>
<evidence type="ECO:0000313" key="2">
    <source>
        <dbReference type="EMBL" id="KIO10707.1"/>
    </source>
</evidence>
<dbReference type="Pfam" id="PF20152">
    <property type="entry name" value="DUF6534"/>
    <property type="match status" value="1"/>
</dbReference>
<dbReference type="HOGENOM" id="CLU_2441782_0_0_1"/>
<dbReference type="AlphaFoldDB" id="A0A0C3KM67"/>
<protein>
    <recommendedName>
        <fullName evidence="1">DUF6534 domain-containing protein</fullName>
    </recommendedName>
</protein>
<dbReference type="STRING" id="870435.A0A0C3KM67"/>
<accession>A0A0C3KM67</accession>
<dbReference type="InterPro" id="IPR045339">
    <property type="entry name" value="DUF6534"/>
</dbReference>
<feature type="domain" description="DUF6534" evidence="1">
    <location>
        <begin position="2"/>
        <end position="64"/>
    </location>
</feature>